<feature type="compositionally biased region" description="Basic and acidic residues" evidence="6">
    <location>
        <begin position="15"/>
        <end position="28"/>
    </location>
</feature>
<dbReference type="AlphaFoldDB" id="A0AB34IDA3"/>
<keyword evidence="2" id="KW-0963">Cytoplasm</keyword>
<keyword evidence="9" id="KW-1185">Reference proteome</keyword>
<reference evidence="8 9" key="1">
    <citation type="journal article" date="2024" name="Science">
        <title>Giant polyketide synthase enzymes in the biosynthesis of giant marine polyether toxins.</title>
        <authorList>
            <person name="Fallon T.R."/>
            <person name="Shende V.V."/>
            <person name="Wierzbicki I.H."/>
            <person name="Pendleton A.L."/>
            <person name="Watervoot N.F."/>
            <person name="Auber R.P."/>
            <person name="Gonzalez D.J."/>
            <person name="Wisecaver J.H."/>
            <person name="Moore B.S."/>
        </authorList>
    </citation>
    <scope>NUCLEOTIDE SEQUENCE [LARGE SCALE GENOMIC DNA]</scope>
    <source>
        <strain evidence="8 9">12B1</strain>
    </source>
</reference>
<feature type="region of interest" description="Disordered" evidence="6">
    <location>
        <begin position="1"/>
        <end position="28"/>
    </location>
</feature>
<evidence type="ECO:0000256" key="3">
    <source>
        <dbReference type="ARBA" id="ARBA00023212"/>
    </source>
</evidence>
<gene>
    <name evidence="8" type="ORF">AB1Y20_014570</name>
</gene>
<feature type="compositionally biased region" description="Polar residues" evidence="6">
    <location>
        <begin position="1"/>
        <end position="14"/>
    </location>
</feature>
<dbReference type="Proteomes" id="UP001515480">
    <property type="component" value="Unassembled WGS sequence"/>
</dbReference>
<evidence type="ECO:0000256" key="2">
    <source>
        <dbReference type="ARBA" id="ARBA00022490"/>
    </source>
</evidence>
<keyword evidence="4" id="KW-0966">Cell projection</keyword>
<proteinExistence type="inferred from homology"/>
<evidence type="ECO:0000313" key="9">
    <source>
        <dbReference type="Proteomes" id="UP001515480"/>
    </source>
</evidence>
<protein>
    <recommendedName>
        <fullName evidence="7">Ciliary microtubule inner protein 2A-C-like domain-containing protein</fullName>
    </recommendedName>
</protein>
<comment type="subcellular location">
    <subcellularLocation>
        <location evidence="1">Cytoplasm</location>
        <location evidence="1">Cytoskeleton</location>
        <location evidence="1">Cilium axoneme</location>
    </subcellularLocation>
</comment>
<evidence type="ECO:0000313" key="8">
    <source>
        <dbReference type="EMBL" id="KAL1495928.1"/>
    </source>
</evidence>
<evidence type="ECO:0000256" key="6">
    <source>
        <dbReference type="SAM" id="MobiDB-lite"/>
    </source>
</evidence>
<evidence type="ECO:0000256" key="4">
    <source>
        <dbReference type="ARBA" id="ARBA00023273"/>
    </source>
</evidence>
<feature type="region of interest" description="Disordered" evidence="6">
    <location>
        <begin position="152"/>
        <end position="177"/>
    </location>
</feature>
<organism evidence="8 9">
    <name type="scientific">Prymnesium parvum</name>
    <name type="common">Toxic golden alga</name>
    <dbReference type="NCBI Taxonomy" id="97485"/>
    <lineage>
        <taxon>Eukaryota</taxon>
        <taxon>Haptista</taxon>
        <taxon>Haptophyta</taxon>
        <taxon>Prymnesiophyceae</taxon>
        <taxon>Prymnesiales</taxon>
        <taxon>Prymnesiaceae</taxon>
        <taxon>Prymnesium</taxon>
    </lineage>
</organism>
<dbReference type="EMBL" id="JBGBPQ010000030">
    <property type="protein sequence ID" value="KAL1495928.1"/>
    <property type="molecule type" value="Genomic_DNA"/>
</dbReference>
<comment type="similarity">
    <text evidence="5">Belongs to the CIMIP2 family.</text>
</comment>
<feature type="domain" description="Ciliary microtubule inner protein 2A-C-like" evidence="7">
    <location>
        <begin position="38"/>
        <end position="60"/>
    </location>
</feature>
<comment type="caution">
    <text evidence="8">The sequence shown here is derived from an EMBL/GenBank/DDBJ whole genome shotgun (WGS) entry which is preliminary data.</text>
</comment>
<dbReference type="InterPro" id="IPR018902">
    <property type="entry name" value="CMI2A-C-like_dom"/>
</dbReference>
<evidence type="ECO:0000259" key="7">
    <source>
        <dbReference type="Pfam" id="PF10629"/>
    </source>
</evidence>
<keyword evidence="3" id="KW-0206">Cytoskeleton</keyword>
<name>A0AB34IDA3_PRYPA</name>
<dbReference type="GO" id="GO:0005930">
    <property type="term" value="C:axoneme"/>
    <property type="evidence" value="ECO:0007669"/>
    <property type="project" value="UniProtKB-SubCell"/>
</dbReference>
<sequence>MRGSPNRSASSWSPESKKWGNRDTSEVERQYRKEVNGIIPGYTGHVPAARDEYGYSTYGNLPAEPKAQSPVGNPNLGGGIIGGVVRGQGVTADVTTGAPEYRKVNPRGILPGYKGFVPGARDKYGGTTFGGGPLSYEEQTWSDRPRVRNTGYFRSDALPPPVKVSSSSWASKPRSDQ</sequence>
<dbReference type="Pfam" id="PF10629">
    <property type="entry name" value="CMI2B-like"/>
    <property type="match status" value="1"/>
</dbReference>
<evidence type="ECO:0000256" key="5">
    <source>
        <dbReference type="ARBA" id="ARBA00035661"/>
    </source>
</evidence>
<evidence type="ECO:0000256" key="1">
    <source>
        <dbReference type="ARBA" id="ARBA00004430"/>
    </source>
</evidence>
<accession>A0AB34IDA3</accession>